<protein>
    <recommendedName>
        <fullName evidence="3">DUF885 domain-containing protein</fullName>
    </recommendedName>
</protein>
<proteinExistence type="predicted"/>
<gene>
    <name evidence="1" type="ORF">HPT29_028490</name>
</gene>
<evidence type="ECO:0000313" key="1">
    <source>
        <dbReference type="EMBL" id="UVF22842.1"/>
    </source>
</evidence>
<keyword evidence="1" id="KW-0614">Plasmid</keyword>
<dbReference type="RefSeq" id="WP_173946274.1">
    <property type="nucleotide sequence ID" value="NZ_CP102848.1"/>
</dbReference>
<reference evidence="1" key="1">
    <citation type="submission" date="2022-08" db="EMBL/GenBank/DDBJ databases">
        <title>Microvirga terrae sp. nov., isolated from soil.</title>
        <authorList>
            <person name="Kim K.H."/>
            <person name="Seo Y.L."/>
            <person name="Kim J.M."/>
            <person name="Lee J.K."/>
            <person name="Han D.M."/>
            <person name="Jeon C.O."/>
        </authorList>
    </citation>
    <scope>NUCLEOTIDE SEQUENCE</scope>
    <source>
        <strain evidence="1">R24</strain>
        <plasmid evidence="1">pR24_3</plasmid>
    </source>
</reference>
<name>A0ABY5S388_9HYPH</name>
<accession>A0ABY5S388</accession>
<evidence type="ECO:0000313" key="2">
    <source>
        <dbReference type="Proteomes" id="UP001017257"/>
    </source>
</evidence>
<sequence>MAGLNIFKRDTNKPRLSIRERFRNAAARVMPRSRKSRAGGGADVSRRAVMAGSLATAAVLPFPAAASDGDAILMDAWAKFQDAMARNSAFNAQIEPLFRAAVESLPEHPFKVALAAGRHRAGTTVQDISEEERMAYEDVRGEQYQEAWDRHGVTPLQREQDRFLEEVVWPLAETIRNTTPTTIQGAAIKARYLLENENSPILRTEAIESLDAGDAALRQLVEQLAALA</sequence>
<evidence type="ECO:0008006" key="3">
    <source>
        <dbReference type="Google" id="ProtNLM"/>
    </source>
</evidence>
<geneLocation type="plasmid" evidence="1 2">
    <name>pR24_3</name>
</geneLocation>
<dbReference type="Proteomes" id="UP001017257">
    <property type="component" value="Plasmid pR24_3"/>
</dbReference>
<dbReference type="EMBL" id="CP102848">
    <property type="protein sequence ID" value="UVF22842.1"/>
    <property type="molecule type" value="Genomic_DNA"/>
</dbReference>
<organism evidence="1 2">
    <name type="scientific">Microvirga terrae</name>
    <dbReference type="NCBI Taxonomy" id="2740529"/>
    <lineage>
        <taxon>Bacteria</taxon>
        <taxon>Pseudomonadati</taxon>
        <taxon>Pseudomonadota</taxon>
        <taxon>Alphaproteobacteria</taxon>
        <taxon>Hyphomicrobiales</taxon>
        <taxon>Methylobacteriaceae</taxon>
        <taxon>Microvirga</taxon>
    </lineage>
</organism>
<keyword evidence="2" id="KW-1185">Reference proteome</keyword>